<feature type="transmembrane region" description="Helical" evidence="1">
    <location>
        <begin position="78"/>
        <end position="99"/>
    </location>
</feature>
<dbReference type="AlphaFoldDB" id="A0A937DCB3"/>
<reference evidence="2" key="1">
    <citation type="submission" date="2021-01" db="EMBL/GenBank/DDBJ databases">
        <authorList>
            <person name="Zhong Y.L."/>
        </authorList>
    </citation>
    <scope>NUCLEOTIDE SEQUENCE</scope>
    <source>
        <strain evidence="2">KCTC 23302</strain>
    </source>
</reference>
<evidence type="ECO:0000313" key="3">
    <source>
        <dbReference type="Proteomes" id="UP000651057"/>
    </source>
</evidence>
<accession>A0A937DCB3</accession>
<organism evidence="2 3">
    <name type="scientific">Aquimarina mytili</name>
    <dbReference type="NCBI Taxonomy" id="874423"/>
    <lineage>
        <taxon>Bacteria</taxon>
        <taxon>Pseudomonadati</taxon>
        <taxon>Bacteroidota</taxon>
        <taxon>Flavobacteriia</taxon>
        <taxon>Flavobacteriales</taxon>
        <taxon>Flavobacteriaceae</taxon>
        <taxon>Aquimarina</taxon>
    </lineage>
</organism>
<dbReference type="Proteomes" id="UP000651057">
    <property type="component" value="Unassembled WGS sequence"/>
</dbReference>
<proteinExistence type="predicted"/>
<comment type="caution">
    <text evidence="2">The sequence shown here is derived from an EMBL/GenBank/DDBJ whole genome shotgun (WGS) entry which is preliminary data.</text>
</comment>
<gene>
    <name evidence="2" type="ORF">JJQ60_18105</name>
</gene>
<dbReference type="RefSeq" id="WP_201923563.1">
    <property type="nucleotide sequence ID" value="NZ_BAABAX010000002.1"/>
</dbReference>
<name>A0A937DCB3_9FLAO</name>
<feature type="transmembrane region" description="Helical" evidence="1">
    <location>
        <begin position="35"/>
        <end position="57"/>
    </location>
</feature>
<evidence type="ECO:0000313" key="2">
    <source>
        <dbReference type="EMBL" id="MBL0685453.1"/>
    </source>
</evidence>
<feature type="transmembrane region" description="Helical" evidence="1">
    <location>
        <begin position="7"/>
        <end position="23"/>
    </location>
</feature>
<keyword evidence="1" id="KW-0472">Membrane</keyword>
<keyword evidence="3" id="KW-1185">Reference proteome</keyword>
<sequence length="105" mass="11671">MRNARLFGIIFLIIGVSISWFYLSTLNEIGTTLRILAIGPFIVGASIGMIIVPGYTLTPDEWKIKEQRLKLIMSKTKTTYKAIWVGLGVAGIIMARSGVFNSFFI</sequence>
<keyword evidence="1" id="KW-0812">Transmembrane</keyword>
<protein>
    <submittedName>
        <fullName evidence="2">Uncharacterized protein</fullName>
    </submittedName>
</protein>
<evidence type="ECO:0000256" key="1">
    <source>
        <dbReference type="SAM" id="Phobius"/>
    </source>
</evidence>
<dbReference type="EMBL" id="JAERQJ010000008">
    <property type="protein sequence ID" value="MBL0685453.1"/>
    <property type="molecule type" value="Genomic_DNA"/>
</dbReference>
<keyword evidence="1" id="KW-1133">Transmembrane helix</keyword>